<comment type="catalytic activity">
    <reaction evidence="4">
        <text>3-amino-2-oxopropyl phosphate + 1-deoxy-D-xylulose 5-phosphate = pyridoxine 5'-phosphate + phosphate + 2 H2O + H(+)</text>
        <dbReference type="Rhea" id="RHEA:15265"/>
        <dbReference type="ChEBI" id="CHEBI:15377"/>
        <dbReference type="ChEBI" id="CHEBI:15378"/>
        <dbReference type="ChEBI" id="CHEBI:43474"/>
        <dbReference type="ChEBI" id="CHEBI:57279"/>
        <dbReference type="ChEBI" id="CHEBI:57792"/>
        <dbReference type="ChEBI" id="CHEBI:58589"/>
        <dbReference type="EC" id="2.6.99.2"/>
    </reaction>
</comment>
<reference evidence="6" key="1">
    <citation type="submission" date="2021-05" db="EMBL/GenBank/DDBJ databases">
        <authorList>
            <person name="Pietrasiak N."/>
            <person name="Ward R."/>
            <person name="Stajich J.E."/>
            <person name="Kurbessoian T."/>
        </authorList>
    </citation>
    <scope>NUCLEOTIDE SEQUENCE</scope>
    <source>
        <strain evidence="6">UHER 2000/2452</strain>
    </source>
</reference>
<feature type="binding site" evidence="4">
    <location>
        <begin position="226"/>
        <end position="227"/>
    </location>
    <ligand>
        <name>3-amino-2-oxopropyl phosphate</name>
        <dbReference type="ChEBI" id="CHEBI:57279"/>
    </ligand>
</feature>
<keyword evidence="2 4" id="KW-0808">Transferase</keyword>
<comment type="caution">
    <text evidence="4">Lacks conserved residue(s) required for the propagation of feature annotation.</text>
</comment>
<dbReference type="InterPro" id="IPR004569">
    <property type="entry name" value="PyrdxlP_synth_PdxJ"/>
</dbReference>
<feature type="active site" description="Proton acceptor" evidence="4">
    <location>
        <position position="52"/>
    </location>
</feature>
<dbReference type="InterPro" id="IPR013785">
    <property type="entry name" value="Aldolase_TIM"/>
</dbReference>
<evidence type="ECO:0000313" key="7">
    <source>
        <dbReference type="Proteomes" id="UP000757435"/>
    </source>
</evidence>
<comment type="subunit">
    <text evidence="4">Homooctamer; tetramer of dimers.</text>
</comment>
<dbReference type="NCBIfam" id="NF003626">
    <property type="entry name" value="PRK05265.1-4"/>
    <property type="match status" value="1"/>
</dbReference>
<dbReference type="EMBL" id="JAHHHD010000027">
    <property type="protein sequence ID" value="MBW4660891.1"/>
    <property type="molecule type" value="Genomic_DNA"/>
</dbReference>
<evidence type="ECO:0000256" key="5">
    <source>
        <dbReference type="NCBIfam" id="TIGR00559"/>
    </source>
</evidence>
<feature type="active site" description="Proton acceptor" evidence="4">
    <location>
        <position position="84"/>
    </location>
</feature>
<dbReference type="SUPFAM" id="SSF63892">
    <property type="entry name" value="Pyridoxine 5'-phosphate synthase"/>
    <property type="match status" value="1"/>
</dbReference>
<dbReference type="Proteomes" id="UP000757435">
    <property type="component" value="Unassembled WGS sequence"/>
</dbReference>
<gene>
    <name evidence="4" type="primary">pdxJ</name>
    <name evidence="6" type="ORF">KME15_19630</name>
</gene>
<comment type="pathway">
    <text evidence="4">Cofactor biosynthesis; pyridoxine 5'-phosphate biosynthesis; pyridoxine 5'-phosphate from D-erythrose 4-phosphate: step 5/5.</text>
</comment>
<dbReference type="Pfam" id="PF03740">
    <property type="entry name" value="PdxJ"/>
    <property type="match status" value="1"/>
</dbReference>
<feature type="site" description="Transition state stabilizer" evidence="4">
    <location>
        <position position="166"/>
    </location>
</feature>
<keyword evidence="3 4" id="KW-0664">Pyridoxine biosynthesis</keyword>
<dbReference type="Gene3D" id="3.20.20.70">
    <property type="entry name" value="Aldolase class I"/>
    <property type="match status" value="1"/>
</dbReference>
<comment type="similarity">
    <text evidence="4">Belongs to the PNP synthase family.</text>
</comment>
<feature type="binding site" evidence="4">
    <location>
        <position position="27"/>
    </location>
    <ligand>
        <name>3-amino-2-oxopropyl phosphate</name>
        <dbReference type="ChEBI" id="CHEBI:57279"/>
    </ligand>
</feature>
<dbReference type="GO" id="GO:0008615">
    <property type="term" value="P:pyridoxine biosynthetic process"/>
    <property type="evidence" value="ECO:0007669"/>
    <property type="project" value="UniProtKB-UniRule"/>
</dbReference>
<dbReference type="EC" id="2.6.99.2" evidence="4 5"/>
<proteinExistence type="inferred from homology"/>
<feature type="binding site" evidence="4">
    <location>
        <position position="16"/>
    </location>
    <ligand>
        <name>3-amino-2-oxopropyl phosphate</name>
        <dbReference type="ChEBI" id="CHEBI:57279"/>
    </ligand>
</feature>
<sequence>MTYSSPTHSSTHLSVNLNRVALLRNSRNIGIPSVLDAARTVLNAGAYGVTVHPRPDQRHIKPADVYELAVMLKAEYPAAEYNIEGNPFEAKFMDLVSAVRPTQCTLVPDSPEAFTSDHGWDLSSDRLRLIPIIEQLKDLGIRVSLFMDAFPEPMAEVKVIGADRVELYTEPYAAAYREGRDVLAQYAIAAEAAQSAGLGVNAGHDLNLQNLAKFCTIPGILEVSIGHALMAEALEIGLFSTVKAYLEILSS</sequence>
<reference evidence="6" key="2">
    <citation type="journal article" date="2022" name="Microbiol. Resour. Announc.">
        <title>Metagenome Sequencing to Explore Phylogenomics of Terrestrial Cyanobacteria.</title>
        <authorList>
            <person name="Ward R.D."/>
            <person name="Stajich J.E."/>
            <person name="Johansen J.R."/>
            <person name="Huntemann M."/>
            <person name="Clum A."/>
            <person name="Foster B."/>
            <person name="Foster B."/>
            <person name="Roux S."/>
            <person name="Palaniappan K."/>
            <person name="Varghese N."/>
            <person name="Mukherjee S."/>
            <person name="Reddy T.B.K."/>
            <person name="Daum C."/>
            <person name="Copeland A."/>
            <person name="Chen I.A."/>
            <person name="Ivanova N.N."/>
            <person name="Kyrpides N.C."/>
            <person name="Shapiro N."/>
            <person name="Eloe-Fadrosh E.A."/>
            <person name="Pietrasiak N."/>
        </authorList>
    </citation>
    <scope>NUCLEOTIDE SEQUENCE</scope>
    <source>
        <strain evidence="6">UHER 2000/2452</strain>
    </source>
</reference>
<dbReference type="GO" id="GO:0033856">
    <property type="term" value="F:pyridoxine 5'-phosphate synthase activity"/>
    <property type="evidence" value="ECO:0007669"/>
    <property type="project" value="UniProtKB-UniRule"/>
</dbReference>
<dbReference type="HAMAP" id="MF_00279">
    <property type="entry name" value="PdxJ"/>
    <property type="match status" value="1"/>
</dbReference>
<evidence type="ECO:0000256" key="3">
    <source>
        <dbReference type="ARBA" id="ARBA00023096"/>
    </source>
</evidence>
<comment type="subcellular location">
    <subcellularLocation>
        <location evidence="4">Cytoplasm</location>
    </subcellularLocation>
</comment>
<feature type="binding site" evidence="4">
    <location>
        <position position="59"/>
    </location>
    <ligand>
        <name>1-deoxy-D-xylulose 5-phosphate</name>
        <dbReference type="ChEBI" id="CHEBI:57792"/>
    </ligand>
</feature>
<dbReference type="AlphaFoldDB" id="A0A951UNL9"/>
<protein>
    <recommendedName>
        <fullName evidence="4 5">Pyridoxine 5'-phosphate synthase</fullName>
        <shortName evidence="4">PNP synthase</shortName>
        <ecNumber evidence="4 5">2.6.99.2</ecNumber>
    </recommendedName>
</protein>
<evidence type="ECO:0000256" key="4">
    <source>
        <dbReference type="HAMAP-Rule" id="MF_00279"/>
    </source>
</evidence>
<evidence type="ECO:0000256" key="1">
    <source>
        <dbReference type="ARBA" id="ARBA00022490"/>
    </source>
</evidence>
<comment type="caution">
    <text evidence="6">The sequence shown here is derived from an EMBL/GenBank/DDBJ whole genome shotgun (WGS) entry which is preliminary data.</text>
</comment>
<feature type="active site" description="Proton donor" evidence="4">
    <location>
        <position position="204"/>
    </location>
</feature>
<dbReference type="GO" id="GO:0005829">
    <property type="term" value="C:cytosol"/>
    <property type="evidence" value="ECO:0007669"/>
    <property type="project" value="TreeGrafter"/>
</dbReference>
<keyword evidence="1 4" id="KW-0963">Cytoplasm</keyword>
<comment type="function">
    <text evidence="4">Catalyzes the complicated ring closure reaction between the two acyclic compounds 1-deoxy-D-xylulose-5-phosphate (DXP) and 3-amino-2-oxopropyl phosphate (1-amino-acetone-3-phosphate or AAP) to form pyridoxine 5'-phosphate (PNP) and inorganic phosphate.</text>
</comment>
<dbReference type="PANTHER" id="PTHR30456:SF0">
    <property type="entry name" value="PYRIDOXINE 5'-PHOSPHATE SYNTHASE"/>
    <property type="match status" value="1"/>
</dbReference>
<feature type="binding site" evidence="4">
    <location>
        <position position="115"/>
    </location>
    <ligand>
        <name>1-deoxy-D-xylulose 5-phosphate</name>
        <dbReference type="ChEBI" id="CHEBI:57792"/>
    </ligand>
</feature>
<feature type="binding site" evidence="4">
    <location>
        <position position="205"/>
    </location>
    <ligand>
        <name>3-amino-2-oxopropyl phosphate</name>
        <dbReference type="ChEBI" id="CHEBI:57279"/>
    </ligand>
</feature>
<evidence type="ECO:0000256" key="2">
    <source>
        <dbReference type="ARBA" id="ARBA00022679"/>
    </source>
</evidence>
<evidence type="ECO:0000313" key="6">
    <source>
        <dbReference type="EMBL" id="MBW4660891.1"/>
    </source>
</evidence>
<name>A0A951UNL9_9CYAN</name>
<dbReference type="InterPro" id="IPR036130">
    <property type="entry name" value="Pyridoxine-5'_phos_synth"/>
</dbReference>
<accession>A0A951UNL9</accession>
<feature type="binding site" evidence="4">
    <location>
        <position position="54"/>
    </location>
    <ligand>
        <name>1-deoxy-D-xylulose 5-phosphate</name>
        <dbReference type="ChEBI" id="CHEBI:57792"/>
    </ligand>
</feature>
<dbReference type="NCBIfam" id="TIGR00559">
    <property type="entry name" value="pdxJ"/>
    <property type="match status" value="1"/>
</dbReference>
<organism evidence="6 7">
    <name type="scientific">Drouetiella hepatica Uher 2000/2452</name>
    <dbReference type="NCBI Taxonomy" id="904376"/>
    <lineage>
        <taxon>Bacteria</taxon>
        <taxon>Bacillati</taxon>
        <taxon>Cyanobacteriota</taxon>
        <taxon>Cyanophyceae</taxon>
        <taxon>Oculatellales</taxon>
        <taxon>Oculatellaceae</taxon>
        <taxon>Drouetiella</taxon>
    </lineage>
</organism>
<dbReference type="PANTHER" id="PTHR30456">
    <property type="entry name" value="PYRIDOXINE 5'-PHOSPHATE SYNTHASE"/>
    <property type="match status" value="1"/>
</dbReference>